<dbReference type="EMBL" id="JACIEN010000003">
    <property type="protein sequence ID" value="MBB4017619.1"/>
    <property type="molecule type" value="Genomic_DNA"/>
</dbReference>
<protein>
    <submittedName>
        <fullName evidence="1">Uncharacterized protein</fullName>
    </submittedName>
</protein>
<dbReference type="RefSeq" id="WP_183316918.1">
    <property type="nucleotide sequence ID" value="NZ_JACIEN010000003.1"/>
</dbReference>
<evidence type="ECO:0000313" key="2">
    <source>
        <dbReference type="Proteomes" id="UP000577362"/>
    </source>
</evidence>
<gene>
    <name evidence="1" type="ORF">GGR16_002653</name>
</gene>
<accession>A0A840C291</accession>
<sequence>MRNTEPILATIEAVLRQKAWAFSHVVMGSFEGLEVPIVVLHNGDVVLLLLNDQEIATTVAGDSSAIAAALDGMEEAFRESGCIAGMRAH</sequence>
<dbReference type="AlphaFoldDB" id="A0A840C291"/>
<comment type="caution">
    <text evidence="1">The sequence shown here is derived from an EMBL/GenBank/DDBJ whole genome shotgun (WGS) entry which is preliminary data.</text>
</comment>
<evidence type="ECO:0000313" key="1">
    <source>
        <dbReference type="EMBL" id="MBB4017619.1"/>
    </source>
</evidence>
<name>A0A840C291_9HYPH</name>
<organism evidence="1 2">
    <name type="scientific">Chelatococcus caeni</name>
    <dbReference type="NCBI Taxonomy" id="1348468"/>
    <lineage>
        <taxon>Bacteria</taxon>
        <taxon>Pseudomonadati</taxon>
        <taxon>Pseudomonadota</taxon>
        <taxon>Alphaproteobacteria</taxon>
        <taxon>Hyphomicrobiales</taxon>
        <taxon>Chelatococcaceae</taxon>
        <taxon>Chelatococcus</taxon>
    </lineage>
</organism>
<dbReference type="Proteomes" id="UP000577362">
    <property type="component" value="Unassembled WGS sequence"/>
</dbReference>
<proteinExistence type="predicted"/>
<keyword evidence="2" id="KW-1185">Reference proteome</keyword>
<reference evidence="1 2" key="1">
    <citation type="submission" date="2020-08" db="EMBL/GenBank/DDBJ databases">
        <title>Genomic Encyclopedia of Type Strains, Phase IV (KMG-IV): sequencing the most valuable type-strain genomes for metagenomic binning, comparative biology and taxonomic classification.</title>
        <authorList>
            <person name="Goeker M."/>
        </authorList>
    </citation>
    <scope>NUCLEOTIDE SEQUENCE [LARGE SCALE GENOMIC DNA]</scope>
    <source>
        <strain evidence="1 2">DSM 103737</strain>
    </source>
</reference>